<dbReference type="STRING" id="388408.LAX5112_00720"/>
<dbReference type="InterPro" id="IPR028098">
    <property type="entry name" value="Glyco_trans_4-like_N"/>
</dbReference>
<dbReference type="CDD" id="cd03801">
    <property type="entry name" value="GT4_PimA-like"/>
    <property type="match status" value="1"/>
</dbReference>
<dbReference type="SUPFAM" id="SSF53756">
    <property type="entry name" value="UDP-Glycosyltransferase/glycogen phosphorylase"/>
    <property type="match status" value="1"/>
</dbReference>
<dbReference type="EC" id="2.4.1.250" evidence="3"/>
<proteinExistence type="predicted"/>
<organism evidence="3 4">
    <name type="scientific">Roseibium alexandrii</name>
    <dbReference type="NCBI Taxonomy" id="388408"/>
    <lineage>
        <taxon>Bacteria</taxon>
        <taxon>Pseudomonadati</taxon>
        <taxon>Pseudomonadota</taxon>
        <taxon>Alphaproteobacteria</taxon>
        <taxon>Hyphomicrobiales</taxon>
        <taxon>Stappiaceae</taxon>
        <taxon>Roseibium</taxon>
    </lineage>
</organism>
<dbReference type="OrthoDB" id="9790710at2"/>
<dbReference type="RefSeq" id="WP_055670655.1">
    <property type="nucleotide sequence ID" value="NZ_CXWD01000003.1"/>
</dbReference>
<feature type="domain" description="Glycosyl transferase family 1" evidence="1">
    <location>
        <begin position="180"/>
        <end position="339"/>
    </location>
</feature>
<dbReference type="Proteomes" id="UP000053235">
    <property type="component" value="Unassembled WGS sequence"/>
</dbReference>
<feature type="domain" description="Glycosyltransferase subfamily 4-like N-terminal" evidence="2">
    <location>
        <begin position="17"/>
        <end position="171"/>
    </location>
</feature>
<protein>
    <submittedName>
        <fullName evidence="3">D-inositol 3-phosphate glycosyltransferase</fullName>
        <ecNumber evidence="3">2.4.1.250</ecNumber>
    </submittedName>
</protein>
<dbReference type="PANTHER" id="PTHR12526:SF634">
    <property type="entry name" value="BLL3361 PROTEIN"/>
    <property type="match status" value="1"/>
</dbReference>
<evidence type="ECO:0000259" key="1">
    <source>
        <dbReference type="Pfam" id="PF00534"/>
    </source>
</evidence>
<sequence length="378" mass="41300">MSGQRILFVQTQAENAGAQEVSRLLGEHLTNRGHTVRHLFFYKKSEDFSAPPDTIIVRQTRPSKWRFFSFLGELYKAIRDFKPDCVFCFQHFGNVIGAPVARLAGCPFIVANQVTAPSLINPVVALLDKGLGMAGIYDRVTVNSNFLLDTYGRYPIRYVSRLDFIPQGFETKDCAMDIASAREELGLPNGVPLLGVSARLNPAKQIDKVLAILATQPEWHFAIAGQGPDFTRLQNEAAKLEITNRVHFLGEFAPSQIGEFLACLDVFTFPSAAESFGLAAIEAAQAGVPVVANDLPVLQEVLQANGKPCALFVDVMDPEAFASAIATVLNKPKVAQTLRDRSGDLKERYSLKAMVDAYEALATGKDPAADKHQVMAVS</sequence>
<dbReference type="Pfam" id="PF13439">
    <property type="entry name" value="Glyco_transf_4"/>
    <property type="match status" value="1"/>
</dbReference>
<gene>
    <name evidence="3" type="primary">mshA_1</name>
    <name evidence="3" type="ORF">LAX5112_00720</name>
</gene>
<dbReference type="Pfam" id="PF00534">
    <property type="entry name" value="Glycos_transf_1"/>
    <property type="match status" value="1"/>
</dbReference>
<dbReference type="PANTHER" id="PTHR12526">
    <property type="entry name" value="GLYCOSYLTRANSFERASE"/>
    <property type="match status" value="1"/>
</dbReference>
<keyword evidence="4" id="KW-1185">Reference proteome</keyword>
<dbReference type="AlphaFoldDB" id="A0A0M6ZVY5"/>
<reference evidence="4" key="1">
    <citation type="submission" date="2015-07" db="EMBL/GenBank/DDBJ databases">
        <authorList>
            <person name="Rodrigo-Torres Lidia"/>
            <person name="Arahal R.David."/>
        </authorList>
    </citation>
    <scope>NUCLEOTIDE SEQUENCE [LARGE SCALE GENOMIC DNA]</scope>
    <source>
        <strain evidence="4">CECT 5112</strain>
    </source>
</reference>
<evidence type="ECO:0000313" key="3">
    <source>
        <dbReference type="EMBL" id="CTQ65684.1"/>
    </source>
</evidence>
<dbReference type="GO" id="GO:0102710">
    <property type="term" value="F:D-inositol-3-phosphate glycosyltransferase activity"/>
    <property type="evidence" value="ECO:0007669"/>
    <property type="project" value="UniProtKB-EC"/>
</dbReference>
<evidence type="ECO:0000259" key="2">
    <source>
        <dbReference type="Pfam" id="PF13439"/>
    </source>
</evidence>
<keyword evidence="3" id="KW-0808">Transferase</keyword>
<keyword evidence="3" id="KW-0328">Glycosyltransferase</keyword>
<dbReference type="EMBL" id="CXWD01000003">
    <property type="protein sequence ID" value="CTQ65684.1"/>
    <property type="molecule type" value="Genomic_DNA"/>
</dbReference>
<dbReference type="InterPro" id="IPR001296">
    <property type="entry name" value="Glyco_trans_1"/>
</dbReference>
<evidence type="ECO:0000313" key="4">
    <source>
        <dbReference type="Proteomes" id="UP000053235"/>
    </source>
</evidence>
<dbReference type="Gene3D" id="3.40.50.2000">
    <property type="entry name" value="Glycogen Phosphorylase B"/>
    <property type="match status" value="2"/>
</dbReference>
<name>A0A0M6ZVY5_9HYPH</name>
<accession>A0A0M6ZVY5</accession>